<dbReference type="CDD" id="cd00077">
    <property type="entry name" value="HDc"/>
    <property type="match status" value="1"/>
</dbReference>
<dbReference type="KEGG" id="hro:HELRODRAFT_114833"/>
<dbReference type="InterPro" id="IPR002073">
    <property type="entry name" value="PDEase_catalytic_dom"/>
</dbReference>
<dbReference type="OrthoDB" id="189220at2759"/>
<dbReference type="STRING" id="6412.T1EG47"/>
<feature type="binding site" evidence="4">
    <location>
        <position position="298"/>
    </location>
    <ligand>
        <name>AMP</name>
        <dbReference type="ChEBI" id="CHEBI:456215"/>
    </ligand>
</feature>
<evidence type="ECO:0000313" key="10">
    <source>
        <dbReference type="EnsemblMetazoa" id="HelroP114833"/>
    </source>
</evidence>
<feature type="binding site" evidence="5">
    <location>
        <position position="297"/>
    </location>
    <ligand>
        <name>Zn(2+)</name>
        <dbReference type="ChEBI" id="CHEBI:29105"/>
        <label>1</label>
    </ligand>
</feature>
<feature type="compositionally biased region" description="Basic and acidic residues" evidence="7">
    <location>
        <begin position="507"/>
        <end position="517"/>
    </location>
</feature>
<reference evidence="9 11" key="2">
    <citation type="journal article" date="2013" name="Nature">
        <title>Insights into bilaterian evolution from three spiralian genomes.</title>
        <authorList>
            <person name="Simakov O."/>
            <person name="Marletaz F."/>
            <person name="Cho S.J."/>
            <person name="Edsinger-Gonzales E."/>
            <person name="Havlak P."/>
            <person name="Hellsten U."/>
            <person name="Kuo D.H."/>
            <person name="Larsson T."/>
            <person name="Lv J."/>
            <person name="Arendt D."/>
            <person name="Savage R."/>
            <person name="Osoegawa K."/>
            <person name="de Jong P."/>
            <person name="Grimwood J."/>
            <person name="Chapman J.A."/>
            <person name="Shapiro H."/>
            <person name="Aerts A."/>
            <person name="Otillar R.P."/>
            <person name="Terry A.Y."/>
            <person name="Boore J.L."/>
            <person name="Grigoriev I.V."/>
            <person name="Lindberg D.R."/>
            <person name="Seaver E.C."/>
            <person name="Weisblat D.A."/>
            <person name="Putnam N.H."/>
            <person name="Rokhsar D.S."/>
        </authorList>
    </citation>
    <scope>NUCLEOTIDE SEQUENCE</scope>
</reference>
<feature type="region of interest" description="Disordered" evidence="7">
    <location>
        <begin position="495"/>
        <end position="517"/>
    </location>
</feature>
<evidence type="ECO:0000256" key="6">
    <source>
        <dbReference type="RuleBase" id="RU363067"/>
    </source>
</evidence>
<dbReference type="CTD" id="20195549"/>
<reference evidence="11" key="1">
    <citation type="submission" date="2012-12" db="EMBL/GenBank/DDBJ databases">
        <authorList>
            <person name="Hellsten U."/>
            <person name="Grimwood J."/>
            <person name="Chapman J.A."/>
            <person name="Shapiro H."/>
            <person name="Aerts A."/>
            <person name="Otillar R.P."/>
            <person name="Terry A.Y."/>
            <person name="Boore J.L."/>
            <person name="Simakov O."/>
            <person name="Marletaz F."/>
            <person name="Cho S.-J."/>
            <person name="Edsinger-Gonzales E."/>
            <person name="Havlak P."/>
            <person name="Kuo D.-H."/>
            <person name="Larsson T."/>
            <person name="Lv J."/>
            <person name="Arendt D."/>
            <person name="Savage R."/>
            <person name="Osoegawa K."/>
            <person name="de Jong P."/>
            <person name="Lindberg D.R."/>
            <person name="Seaver E.C."/>
            <person name="Weisblat D.A."/>
            <person name="Putnam N.H."/>
            <person name="Grigoriev I.V."/>
            <person name="Rokhsar D.S."/>
        </authorList>
    </citation>
    <scope>NUCLEOTIDE SEQUENCE</scope>
</reference>
<name>T1EG47_HELRO</name>
<feature type="binding site" evidence="5">
    <location>
        <position position="240"/>
    </location>
    <ligand>
        <name>Zn(2+)</name>
        <dbReference type="ChEBI" id="CHEBI:29105"/>
        <label>1</label>
    </ligand>
</feature>
<dbReference type="EMBL" id="KB097542">
    <property type="protein sequence ID" value="ESN95084.1"/>
    <property type="molecule type" value="Genomic_DNA"/>
</dbReference>
<evidence type="ECO:0000256" key="4">
    <source>
        <dbReference type="PIRSR" id="PIRSR623088-2"/>
    </source>
</evidence>
<feature type="binding site" evidence="5">
    <location>
        <position position="411"/>
    </location>
    <ligand>
        <name>Zn(2+)</name>
        <dbReference type="ChEBI" id="CHEBI:29105"/>
        <label>1</label>
    </ligand>
</feature>
<dbReference type="HOGENOM" id="CLU_005940_9_1_1"/>
<gene>
    <name evidence="10" type="primary">20195549</name>
    <name evidence="9" type="ORF">HELRODRAFT_114833</name>
</gene>
<proteinExistence type="inferred from homology"/>
<dbReference type="PROSITE" id="PS51845">
    <property type="entry name" value="PDEASE_I_2"/>
    <property type="match status" value="1"/>
</dbReference>
<dbReference type="PRINTS" id="PR00387">
    <property type="entry name" value="PDIESTERASE1"/>
</dbReference>
<dbReference type="PANTHER" id="PTHR11347">
    <property type="entry name" value="CYCLIC NUCLEOTIDE PHOSPHODIESTERASE"/>
    <property type="match status" value="1"/>
</dbReference>
<dbReference type="InterPro" id="IPR003607">
    <property type="entry name" value="HD/PDEase_dom"/>
</dbReference>
<dbReference type="eggNOG" id="ENOG502QSV8">
    <property type="taxonomic scope" value="Eukaryota"/>
</dbReference>
<dbReference type="EnsemblMetazoa" id="HelroT114833">
    <property type="protein sequence ID" value="HelroP114833"/>
    <property type="gene ID" value="HelroG114833"/>
</dbReference>
<dbReference type="GeneID" id="20195549"/>
<dbReference type="Pfam" id="PF00233">
    <property type="entry name" value="PDEase_I"/>
    <property type="match status" value="1"/>
</dbReference>
<dbReference type="PROSITE" id="PS00126">
    <property type="entry name" value="PDEASE_I_1"/>
    <property type="match status" value="1"/>
</dbReference>
<dbReference type="RefSeq" id="XP_009026739.1">
    <property type="nucleotide sequence ID" value="XM_009028491.1"/>
</dbReference>
<dbReference type="SUPFAM" id="SSF109604">
    <property type="entry name" value="HD-domain/PDEase-like"/>
    <property type="match status" value="1"/>
</dbReference>
<feature type="binding site" evidence="4">
    <location>
        <begin position="236"/>
        <end position="240"/>
    </location>
    <ligand>
        <name>AMP</name>
        <dbReference type="ChEBI" id="CHEBI:456215"/>
    </ligand>
</feature>
<dbReference type="GO" id="GO:0046872">
    <property type="term" value="F:metal ion binding"/>
    <property type="evidence" value="ECO:0007669"/>
    <property type="project" value="UniProtKB-KW"/>
</dbReference>
<evidence type="ECO:0000256" key="5">
    <source>
        <dbReference type="PIRSR" id="PIRSR623088-3"/>
    </source>
</evidence>
<dbReference type="EMBL" id="AMQM01006913">
    <property type="status" value="NOT_ANNOTATED_CDS"/>
    <property type="molecule type" value="Genomic_DNA"/>
</dbReference>
<dbReference type="AlphaFoldDB" id="T1EG47"/>
<dbReference type="InterPro" id="IPR036971">
    <property type="entry name" value="PDEase_catalytic_dom_sf"/>
</dbReference>
<feature type="binding site" evidence="4">
    <location>
        <position position="411"/>
    </location>
    <ligand>
        <name>AMP</name>
        <dbReference type="ChEBI" id="CHEBI:456215"/>
    </ligand>
</feature>
<keyword evidence="11" id="KW-1185">Reference proteome</keyword>
<reference evidence="10" key="3">
    <citation type="submission" date="2015-06" db="UniProtKB">
        <authorList>
            <consortium name="EnsemblMetazoa"/>
        </authorList>
    </citation>
    <scope>IDENTIFICATION</scope>
</reference>
<comment type="cofactor">
    <cofactor evidence="6">
        <name>a divalent metal cation</name>
        <dbReference type="ChEBI" id="CHEBI:60240"/>
    </cofactor>
    <text evidence="6">Binds 2 divalent metal cations per subunit. Site 1 may preferentially bind zinc ions, while site 2 has a preference for magnesium and/or manganese ions.</text>
</comment>
<feature type="binding site" evidence="5">
    <location>
        <position position="298"/>
    </location>
    <ligand>
        <name>Zn(2+)</name>
        <dbReference type="ChEBI" id="CHEBI:29105"/>
        <label>2</label>
    </ligand>
</feature>
<feature type="domain" description="PDEase" evidence="8">
    <location>
        <begin position="154"/>
        <end position="511"/>
    </location>
</feature>
<evidence type="ECO:0000256" key="2">
    <source>
        <dbReference type="ARBA" id="ARBA00022801"/>
    </source>
</evidence>
<organism evidence="10 11">
    <name type="scientific">Helobdella robusta</name>
    <name type="common">Californian leech</name>
    <dbReference type="NCBI Taxonomy" id="6412"/>
    <lineage>
        <taxon>Eukaryota</taxon>
        <taxon>Metazoa</taxon>
        <taxon>Spiralia</taxon>
        <taxon>Lophotrochozoa</taxon>
        <taxon>Annelida</taxon>
        <taxon>Clitellata</taxon>
        <taxon>Hirudinea</taxon>
        <taxon>Rhynchobdellida</taxon>
        <taxon>Glossiphoniidae</taxon>
        <taxon>Helobdella</taxon>
    </lineage>
</organism>
<evidence type="ECO:0000313" key="9">
    <source>
        <dbReference type="EMBL" id="ESN95084.1"/>
    </source>
</evidence>
<evidence type="ECO:0000256" key="7">
    <source>
        <dbReference type="SAM" id="MobiDB-lite"/>
    </source>
</evidence>
<feature type="active site" description="Proton donor" evidence="3">
    <location>
        <position position="236"/>
    </location>
</feature>
<evidence type="ECO:0000256" key="3">
    <source>
        <dbReference type="PIRSR" id="PIRSR623088-1"/>
    </source>
</evidence>
<accession>T1EG47</accession>
<evidence type="ECO:0000259" key="8">
    <source>
        <dbReference type="PROSITE" id="PS51845"/>
    </source>
</evidence>
<sequence length="534" mass="60396">MASYESAAIGEAMGLITDMLVDPNLPQHIANGLKTIKNLLKKSPEIQMKKMSESSSGGTAVVRHSLPMGLLRRLSTSAWTTTTSATGMPTMLPDVIRMRNYSSNTFKQQLSANHNNHNNTSTRLTTADNINNNNKIYDDDDVIATVDQSAYDLSDDDVCAIIDESTSCPLTQLSLINIWDYPIFQLSDMFQDTILTMMAYKVFDATGLFDTFKIPIKEFMNFFHALECGYQDKTYHNRIHASDVLHGVYYMLTQMVPGLKTTAAAAASDETPLHVGIIGSHFTPLELLSLLTAASMHDFDHPGRTNAFLVATQHPLAVLYNDRSVLENHHAASAWNLFRSDRKYDWTCHLDSAEMKRFRFLVIEAILATDLKYHFEIVAEFNAKVNESSGLNWTLEGDRLLVGNMMMKMADINGPCKSLELHLQWTDRIHQEFFEQGDEEKSMGLPISPYMDRNHPQLAKLQDSFINHLVSPLCYALYNAHLLPGFWKVKKEMKKRESENEEEAEEESKNVGEGKVQEEADKSLLSFNFHFLAR</sequence>
<dbReference type="InParanoid" id="T1EG47"/>
<evidence type="ECO:0000313" key="11">
    <source>
        <dbReference type="Proteomes" id="UP000015101"/>
    </source>
</evidence>
<dbReference type="InterPro" id="IPR023088">
    <property type="entry name" value="PDEase"/>
</dbReference>
<protein>
    <recommendedName>
        <fullName evidence="6">Phosphodiesterase</fullName>
        <ecNumber evidence="6">3.1.4.-</ecNumber>
    </recommendedName>
</protein>
<dbReference type="Gene3D" id="1.10.1300.10">
    <property type="entry name" value="3'5'-cyclic nucleotide phosphodiesterase, catalytic domain"/>
    <property type="match status" value="1"/>
</dbReference>
<dbReference type="EC" id="3.1.4.-" evidence="6"/>
<dbReference type="InterPro" id="IPR023174">
    <property type="entry name" value="PDEase_CS"/>
</dbReference>
<dbReference type="GO" id="GO:0007165">
    <property type="term" value="P:signal transduction"/>
    <property type="evidence" value="ECO:0007669"/>
    <property type="project" value="InterPro"/>
</dbReference>
<keyword evidence="2 6" id="KW-0378">Hydrolase</keyword>
<feature type="binding site" evidence="5">
    <location>
        <position position="298"/>
    </location>
    <ligand>
        <name>Zn(2+)</name>
        <dbReference type="ChEBI" id="CHEBI:29105"/>
        <label>1</label>
    </ligand>
</feature>
<dbReference type="GO" id="GO:0004115">
    <property type="term" value="F:3',5'-cyclic-AMP phosphodiesterase activity"/>
    <property type="evidence" value="ECO:0000318"/>
    <property type="project" value="GO_Central"/>
</dbReference>
<feature type="binding site" evidence="4">
    <location>
        <position position="462"/>
    </location>
    <ligand>
        <name>AMP</name>
        <dbReference type="ChEBI" id="CHEBI:456215"/>
    </ligand>
</feature>
<dbReference type="GO" id="GO:0141162">
    <property type="term" value="P:negative regulation of cAMP/PKA signal transduction"/>
    <property type="evidence" value="ECO:0000318"/>
    <property type="project" value="GO_Central"/>
</dbReference>
<comment type="similarity">
    <text evidence="6">Belongs to the cyclic nucleotide phosphodiesterase family.</text>
</comment>
<evidence type="ECO:0000256" key="1">
    <source>
        <dbReference type="ARBA" id="ARBA00022723"/>
    </source>
</evidence>
<dbReference type="Proteomes" id="UP000015101">
    <property type="component" value="Unassembled WGS sequence"/>
</dbReference>
<keyword evidence="1 5" id="KW-0479">Metal-binding</keyword>
<dbReference type="GO" id="GO:0047555">
    <property type="term" value="F:3',5'-cyclic-GMP phosphodiesterase activity"/>
    <property type="evidence" value="ECO:0000318"/>
    <property type="project" value="GO_Central"/>
</dbReference>